<evidence type="ECO:0000313" key="1">
    <source>
        <dbReference type="EMBL" id="DAF88245.1"/>
    </source>
</evidence>
<dbReference type="EMBL" id="BK015982">
    <property type="protein sequence ID" value="DAF88245.1"/>
    <property type="molecule type" value="Genomic_DNA"/>
</dbReference>
<organism evidence="1">
    <name type="scientific">Siphoviridae sp. cttuu15</name>
    <dbReference type="NCBI Taxonomy" id="2825709"/>
    <lineage>
        <taxon>Viruses</taxon>
        <taxon>Duplodnaviria</taxon>
        <taxon>Heunggongvirae</taxon>
        <taxon>Uroviricota</taxon>
        <taxon>Caudoviricetes</taxon>
    </lineage>
</organism>
<name>A0A8S5U1C8_9CAUD</name>
<reference evidence="1" key="1">
    <citation type="journal article" date="2021" name="Proc. Natl. Acad. Sci. U.S.A.">
        <title>A Catalog of Tens of Thousands of Viruses from Human Metagenomes Reveals Hidden Associations with Chronic Diseases.</title>
        <authorList>
            <person name="Tisza M.J."/>
            <person name="Buck C.B."/>
        </authorList>
    </citation>
    <scope>NUCLEOTIDE SEQUENCE</scope>
    <source>
        <strain evidence="1">Cttuu15</strain>
    </source>
</reference>
<sequence length="141" mass="15939">MNNQNLQLINSLIKKTKTNAIHWKSLSSSDIEIKKEKSCNPNSTFQTSSVTALTNQTINPDASFFIHHKDGYIFLLAKNSFASIETIISLVVQTKLSNCSMEYASTLDKDNEIIASLKRLYNIVDSYDYDIASYVNDFIND</sequence>
<protein>
    <submittedName>
        <fullName evidence="1">Uncharacterized protein</fullName>
    </submittedName>
</protein>
<accession>A0A8S5U1C8</accession>
<proteinExistence type="predicted"/>